<gene>
    <name evidence="1" type="ORF">KIN20_019516</name>
</gene>
<accession>A0AAD5QQ85</accession>
<dbReference type="EMBL" id="JAHQIW010003891">
    <property type="protein sequence ID" value="KAJ1360523.1"/>
    <property type="molecule type" value="Genomic_DNA"/>
</dbReference>
<protein>
    <submittedName>
        <fullName evidence="1">Uncharacterized protein</fullName>
    </submittedName>
</protein>
<keyword evidence="2" id="KW-1185">Reference proteome</keyword>
<name>A0AAD5QQ85_PARTN</name>
<evidence type="ECO:0000313" key="2">
    <source>
        <dbReference type="Proteomes" id="UP001196413"/>
    </source>
</evidence>
<comment type="caution">
    <text evidence="1">The sequence shown here is derived from an EMBL/GenBank/DDBJ whole genome shotgun (WGS) entry which is preliminary data.</text>
</comment>
<dbReference type="Proteomes" id="UP001196413">
    <property type="component" value="Unassembled WGS sequence"/>
</dbReference>
<dbReference type="AlphaFoldDB" id="A0AAD5QQ85"/>
<organism evidence="1 2">
    <name type="scientific">Parelaphostrongylus tenuis</name>
    <name type="common">Meningeal worm</name>
    <dbReference type="NCBI Taxonomy" id="148309"/>
    <lineage>
        <taxon>Eukaryota</taxon>
        <taxon>Metazoa</taxon>
        <taxon>Ecdysozoa</taxon>
        <taxon>Nematoda</taxon>
        <taxon>Chromadorea</taxon>
        <taxon>Rhabditida</taxon>
        <taxon>Rhabditina</taxon>
        <taxon>Rhabditomorpha</taxon>
        <taxon>Strongyloidea</taxon>
        <taxon>Metastrongylidae</taxon>
        <taxon>Parelaphostrongylus</taxon>
    </lineage>
</organism>
<sequence length="67" mass="7400">MREKLWDISIVDGNDRIKMPLPHCVVFGDTVTALCLKEMPNMCQISTNMNIGGIEAKYLSISGSLTV</sequence>
<evidence type="ECO:0000313" key="1">
    <source>
        <dbReference type="EMBL" id="KAJ1360523.1"/>
    </source>
</evidence>
<proteinExistence type="predicted"/>
<reference evidence="1" key="1">
    <citation type="submission" date="2021-06" db="EMBL/GenBank/DDBJ databases">
        <title>Parelaphostrongylus tenuis whole genome reference sequence.</title>
        <authorList>
            <person name="Garwood T.J."/>
            <person name="Larsen P.A."/>
            <person name="Fountain-Jones N.M."/>
            <person name="Garbe J.R."/>
            <person name="Macchietto M.G."/>
            <person name="Kania S.A."/>
            <person name="Gerhold R.W."/>
            <person name="Richards J.E."/>
            <person name="Wolf T.M."/>
        </authorList>
    </citation>
    <scope>NUCLEOTIDE SEQUENCE</scope>
    <source>
        <strain evidence="1">MNPRO001-30</strain>
        <tissue evidence="1">Meninges</tissue>
    </source>
</reference>